<accession>A0AAD9VK95</accession>
<comment type="caution">
    <text evidence="1">The sequence shown here is derived from an EMBL/GenBank/DDBJ whole genome shotgun (WGS) entry which is preliminary data.</text>
</comment>
<protein>
    <submittedName>
        <fullName evidence="1">Uncharacterized protein</fullName>
    </submittedName>
</protein>
<name>A0AAD9VK95_9HYME</name>
<evidence type="ECO:0000313" key="2">
    <source>
        <dbReference type="Proteomes" id="UP001258017"/>
    </source>
</evidence>
<reference evidence="1" key="1">
    <citation type="submission" date="2021-08" db="EMBL/GenBank/DDBJ databases">
        <authorList>
            <person name="Misof B."/>
            <person name="Oliver O."/>
            <person name="Podsiadlowski L."/>
            <person name="Donath A."/>
            <person name="Peters R."/>
            <person name="Mayer C."/>
            <person name="Rust J."/>
            <person name="Gunkel S."/>
            <person name="Lesny P."/>
            <person name="Martin S."/>
            <person name="Oeyen J.P."/>
            <person name="Petersen M."/>
            <person name="Panagiotis P."/>
            <person name="Wilbrandt J."/>
            <person name="Tanja T."/>
        </authorList>
    </citation>
    <scope>NUCLEOTIDE SEQUENCE</scope>
    <source>
        <strain evidence="1">GBR_01_08_01A</strain>
        <tissue evidence="1">Thorax + abdomen</tissue>
    </source>
</reference>
<proteinExistence type="predicted"/>
<dbReference type="AlphaFoldDB" id="A0AAD9VK95"/>
<gene>
    <name evidence="1" type="ORF">KPH14_000705</name>
</gene>
<sequence length="118" mass="11325">VVACAAAEGIVAVAAGKAVVACCALHDVLTVPAALNVIEVGTDKGHGQGGDTGFIEGDIIKGKTDVTVPCVAEKATQGDAVVAAVGADDKVVAEGEELNVGGACAGKAQGGDIAVEVD</sequence>
<feature type="non-terminal residue" evidence="1">
    <location>
        <position position="1"/>
    </location>
</feature>
<dbReference type="EMBL" id="JAIFRP010002101">
    <property type="protein sequence ID" value="KAK2577713.1"/>
    <property type="molecule type" value="Genomic_DNA"/>
</dbReference>
<organism evidence="1 2">
    <name type="scientific">Odynerus spinipes</name>
    <dbReference type="NCBI Taxonomy" id="1348599"/>
    <lineage>
        <taxon>Eukaryota</taxon>
        <taxon>Metazoa</taxon>
        <taxon>Ecdysozoa</taxon>
        <taxon>Arthropoda</taxon>
        <taxon>Hexapoda</taxon>
        <taxon>Insecta</taxon>
        <taxon>Pterygota</taxon>
        <taxon>Neoptera</taxon>
        <taxon>Endopterygota</taxon>
        <taxon>Hymenoptera</taxon>
        <taxon>Apocrita</taxon>
        <taxon>Aculeata</taxon>
        <taxon>Vespoidea</taxon>
        <taxon>Vespidae</taxon>
        <taxon>Eumeninae</taxon>
        <taxon>Odynerus</taxon>
    </lineage>
</organism>
<evidence type="ECO:0000313" key="1">
    <source>
        <dbReference type="EMBL" id="KAK2577713.1"/>
    </source>
</evidence>
<reference evidence="1" key="2">
    <citation type="journal article" date="2023" name="Commun. Biol.">
        <title>Intrasexual cuticular hydrocarbon dimorphism in a wasp sheds light on hydrocarbon biosynthesis genes in Hymenoptera.</title>
        <authorList>
            <person name="Moris V.C."/>
            <person name="Podsiadlowski L."/>
            <person name="Martin S."/>
            <person name="Oeyen J.P."/>
            <person name="Donath A."/>
            <person name="Petersen M."/>
            <person name="Wilbrandt J."/>
            <person name="Misof B."/>
            <person name="Liedtke D."/>
            <person name="Thamm M."/>
            <person name="Scheiner R."/>
            <person name="Schmitt T."/>
            <person name="Niehuis O."/>
        </authorList>
    </citation>
    <scope>NUCLEOTIDE SEQUENCE</scope>
    <source>
        <strain evidence="1">GBR_01_08_01A</strain>
    </source>
</reference>
<keyword evidence="2" id="KW-1185">Reference proteome</keyword>
<feature type="non-terminal residue" evidence="1">
    <location>
        <position position="118"/>
    </location>
</feature>
<dbReference type="Proteomes" id="UP001258017">
    <property type="component" value="Unassembled WGS sequence"/>
</dbReference>